<dbReference type="EMBL" id="MLFT02000529">
    <property type="protein sequence ID" value="PHT27133.1"/>
    <property type="molecule type" value="Genomic_DNA"/>
</dbReference>
<accession>A0A2G2V2D1</accession>
<protein>
    <submittedName>
        <fullName evidence="2">Uncharacterized protein</fullName>
    </submittedName>
</protein>
<feature type="compositionally biased region" description="Basic and acidic residues" evidence="1">
    <location>
        <begin position="128"/>
        <end position="143"/>
    </location>
</feature>
<proteinExistence type="predicted"/>
<evidence type="ECO:0000313" key="2">
    <source>
        <dbReference type="EMBL" id="PHT27133.1"/>
    </source>
</evidence>
<dbReference type="AlphaFoldDB" id="A0A2G2V2D1"/>
<name>A0A2G2V2D1_CAPBA</name>
<organism evidence="2 3">
    <name type="scientific">Capsicum baccatum</name>
    <name type="common">Peruvian pepper</name>
    <dbReference type="NCBI Taxonomy" id="33114"/>
    <lineage>
        <taxon>Eukaryota</taxon>
        <taxon>Viridiplantae</taxon>
        <taxon>Streptophyta</taxon>
        <taxon>Embryophyta</taxon>
        <taxon>Tracheophyta</taxon>
        <taxon>Spermatophyta</taxon>
        <taxon>Magnoliopsida</taxon>
        <taxon>eudicotyledons</taxon>
        <taxon>Gunneridae</taxon>
        <taxon>Pentapetalae</taxon>
        <taxon>asterids</taxon>
        <taxon>lamiids</taxon>
        <taxon>Solanales</taxon>
        <taxon>Solanaceae</taxon>
        <taxon>Solanoideae</taxon>
        <taxon>Capsiceae</taxon>
        <taxon>Capsicum</taxon>
    </lineage>
</organism>
<keyword evidence="3" id="KW-1185">Reference proteome</keyword>
<dbReference type="Proteomes" id="UP000224567">
    <property type="component" value="Unassembled WGS sequence"/>
</dbReference>
<evidence type="ECO:0000313" key="3">
    <source>
        <dbReference type="Proteomes" id="UP000224567"/>
    </source>
</evidence>
<gene>
    <name evidence="2" type="ORF">CQW23_33261</name>
</gene>
<evidence type="ECO:0000256" key="1">
    <source>
        <dbReference type="SAM" id="MobiDB-lite"/>
    </source>
</evidence>
<reference evidence="2 3" key="1">
    <citation type="journal article" date="2017" name="Genome Biol.">
        <title>New reference genome sequences of hot pepper reveal the massive evolution of plant disease-resistance genes by retroduplication.</title>
        <authorList>
            <person name="Kim S."/>
            <person name="Park J."/>
            <person name="Yeom S.I."/>
            <person name="Kim Y.M."/>
            <person name="Seo E."/>
            <person name="Kim K.T."/>
            <person name="Kim M.S."/>
            <person name="Lee J.M."/>
            <person name="Cheong K."/>
            <person name="Shin H.S."/>
            <person name="Kim S.B."/>
            <person name="Han K."/>
            <person name="Lee J."/>
            <person name="Park M."/>
            <person name="Lee H.A."/>
            <person name="Lee H.Y."/>
            <person name="Lee Y."/>
            <person name="Oh S."/>
            <person name="Lee J.H."/>
            <person name="Choi E."/>
            <person name="Choi E."/>
            <person name="Lee S.E."/>
            <person name="Jeon J."/>
            <person name="Kim H."/>
            <person name="Choi G."/>
            <person name="Song H."/>
            <person name="Lee J."/>
            <person name="Lee S.C."/>
            <person name="Kwon J.K."/>
            <person name="Lee H.Y."/>
            <person name="Koo N."/>
            <person name="Hong Y."/>
            <person name="Kim R.W."/>
            <person name="Kang W.H."/>
            <person name="Huh J.H."/>
            <person name="Kang B.C."/>
            <person name="Yang T.J."/>
            <person name="Lee Y.H."/>
            <person name="Bennetzen J.L."/>
            <person name="Choi D."/>
        </authorList>
    </citation>
    <scope>NUCLEOTIDE SEQUENCE [LARGE SCALE GENOMIC DNA]</scope>
    <source>
        <strain evidence="3">cv. PBC81</strain>
    </source>
</reference>
<feature type="region of interest" description="Disordered" evidence="1">
    <location>
        <begin position="128"/>
        <end position="152"/>
    </location>
</feature>
<sequence>MEVVEVVVMGGNYMGAWEEGPNCWRWKSSTKETTPIPLHRNGSYDDMVRSVIESGELESEPKNIVISYLMNGRGKIHPTFINNDRHVSLYMLDVSADGSRPLLRINIVSMSTTVPLPQPTIDEHISFEDKSLDAHPMDSKDDSMELEDSIFS</sequence>
<reference evidence="3" key="2">
    <citation type="journal article" date="2017" name="J. Anim. Genet.">
        <title>Multiple reference genome sequences of hot pepper reveal the massive evolution of plant disease resistance genes by retroduplication.</title>
        <authorList>
            <person name="Kim S."/>
            <person name="Park J."/>
            <person name="Yeom S.-I."/>
            <person name="Kim Y.-M."/>
            <person name="Seo E."/>
            <person name="Kim K.-T."/>
            <person name="Kim M.-S."/>
            <person name="Lee J.M."/>
            <person name="Cheong K."/>
            <person name="Shin H.-S."/>
            <person name="Kim S.-B."/>
            <person name="Han K."/>
            <person name="Lee J."/>
            <person name="Park M."/>
            <person name="Lee H.-A."/>
            <person name="Lee H.-Y."/>
            <person name="Lee Y."/>
            <person name="Oh S."/>
            <person name="Lee J.H."/>
            <person name="Choi E."/>
            <person name="Choi E."/>
            <person name="Lee S.E."/>
            <person name="Jeon J."/>
            <person name="Kim H."/>
            <person name="Choi G."/>
            <person name="Song H."/>
            <person name="Lee J."/>
            <person name="Lee S.-C."/>
            <person name="Kwon J.-K."/>
            <person name="Lee H.-Y."/>
            <person name="Koo N."/>
            <person name="Hong Y."/>
            <person name="Kim R.W."/>
            <person name="Kang W.-H."/>
            <person name="Huh J.H."/>
            <person name="Kang B.-C."/>
            <person name="Yang T.-J."/>
            <person name="Lee Y.-H."/>
            <person name="Bennetzen J.L."/>
            <person name="Choi D."/>
        </authorList>
    </citation>
    <scope>NUCLEOTIDE SEQUENCE [LARGE SCALE GENOMIC DNA]</scope>
    <source>
        <strain evidence="3">cv. PBC81</strain>
    </source>
</reference>
<comment type="caution">
    <text evidence="2">The sequence shown here is derived from an EMBL/GenBank/DDBJ whole genome shotgun (WGS) entry which is preliminary data.</text>
</comment>